<feature type="compositionally biased region" description="Polar residues" evidence="1">
    <location>
        <begin position="1"/>
        <end position="11"/>
    </location>
</feature>
<gene>
    <name evidence="2" type="ORF">OCOJLMKI_2107</name>
</gene>
<comment type="caution">
    <text evidence="2">The sequence shown here is derived from an EMBL/GenBank/DDBJ whole genome shotgun (WGS) entry which is preliminary data.</text>
</comment>
<proteinExistence type="predicted"/>
<dbReference type="EMBL" id="BPQP01000030">
    <property type="protein sequence ID" value="GJD94900.1"/>
    <property type="molecule type" value="Genomic_DNA"/>
</dbReference>
<dbReference type="Proteomes" id="UP001055125">
    <property type="component" value="Unassembled WGS sequence"/>
</dbReference>
<sequence>MRQTHIESTAQILGRPPAAPALSEPFTNHPPARAHNGPHAEPLARVIEIGEVTAGIAVPERGGVRFFSSERRFDAIDGVVFGSVEQAARAARERFHAKARPSRLQAV</sequence>
<organism evidence="2 3">
    <name type="scientific">Methylobacterium iners</name>
    <dbReference type="NCBI Taxonomy" id="418707"/>
    <lineage>
        <taxon>Bacteria</taxon>
        <taxon>Pseudomonadati</taxon>
        <taxon>Pseudomonadota</taxon>
        <taxon>Alphaproteobacteria</taxon>
        <taxon>Hyphomicrobiales</taxon>
        <taxon>Methylobacteriaceae</taxon>
        <taxon>Methylobacterium</taxon>
    </lineage>
</organism>
<evidence type="ECO:0000313" key="3">
    <source>
        <dbReference type="Proteomes" id="UP001055125"/>
    </source>
</evidence>
<accession>A0ABQ4RWX8</accession>
<dbReference type="RefSeq" id="WP_238244058.1">
    <property type="nucleotide sequence ID" value="NZ_BPQP01000030.1"/>
</dbReference>
<reference evidence="2" key="1">
    <citation type="journal article" date="2021" name="Front. Microbiol.">
        <title>Comprehensive Comparative Genomics and Phenotyping of Methylobacterium Species.</title>
        <authorList>
            <person name="Alessa O."/>
            <person name="Ogura Y."/>
            <person name="Fujitani Y."/>
            <person name="Takami H."/>
            <person name="Hayashi T."/>
            <person name="Sahin N."/>
            <person name="Tani A."/>
        </authorList>
    </citation>
    <scope>NUCLEOTIDE SEQUENCE</scope>
    <source>
        <strain evidence="2">DSM 19015</strain>
    </source>
</reference>
<evidence type="ECO:0000313" key="2">
    <source>
        <dbReference type="EMBL" id="GJD94900.1"/>
    </source>
</evidence>
<reference evidence="2" key="2">
    <citation type="submission" date="2021-08" db="EMBL/GenBank/DDBJ databases">
        <authorList>
            <person name="Tani A."/>
            <person name="Ola A."/>
            <person name="Ogura Y."/>
            <person name="Katsura K."/>
            <person name="Hayashi T."/>
        </authorList>
    </citation>
    <scope>NUCLEOTIDE SEQUENCE</scope>
    <source>
        <strain evidence="2">DSM 19015</strain>
    </source>
</reference>
<keyword evidence="3" id="KW-1185">Reference proteome</keyword>
<name>A0ABQ4RWX8_9HYPH</name>
<protein>
    <submittedName>
        <fullName evidence="2">Uncharacterized protein</fullName>
    </submittedName>
</protein>
<evidence type="ECO:0000256" key="1">
    <source>
        <dbReference type="SAM" id="MobiDB-lite"/>
    </source>
</evidence>
<feature type="region of interest" description="Disordered" evidence="1">
    <location>
        <begin position="1"/>
        <end position="41"/>
    </location>
</feature>